<dbReference type="InterPro" id="IPR001611">
    <property type="entry name" value="Leu-rich_rpt"/>
</dbReference>
<evidence type="ECO:0000256" key="2">
    <source>
        <dbReference type="ARBA" id="ARBA00022614"/>
    </source>
</evidence>
<dbReference type="InterPro" id="IPR032675">
    <property type="entry name" value="LRR_dom_sf"/>
</dbReference>
<keyword evidence="1" id="KW-0343">GTPase activation</keyword>
<dbReference type="PANTHER" id="PTHR24113:SF12">
    <property type="entry name" value="RAN GTPASE-ACTIVATING PROTEIN 1"/>
    <property type="match status" value="1"/>
</dbReference>
<gene>
    <name evidence="5" type="ORF">Cvel_17235</name>
</gene>
<dbReference type="Pfam" id="PF13516">
    <property type="entry name" value="LRR_6"/>
    <property type="match status" value="3"/>
</dbReference>
<dbReference type="GO" id="GO:0005634">
    <property type="term" value="C:nucleus"/>
    <property type="evidence" value="ECO:0007669"/>
    <property type="project" value="TreeGrafter"/>
</dbReference>
<dbReference type="EMBL" id="CDMZ01000401">
    <property type="protein sequence ID" value="CEM13504.1"/>
    <property type="molecule type" value="Genomic_DNA"/>
</dbReference>
<dbReference type="GO" id="GO:0031267">
    <property type="term" value="F:small GTPase binding"/>
    <property type="evidence" value="ECO:0007669"/>
    <property type="project" value="TreeGrafter"/>
</dbReference>
<proteinExistence type="predicted"/>
<evidence type="ECO:0000256" key="1">
    <source>
        <dbReference type="ARBA" id="ARBA00022468"/>
    </source>
</evidence>
<dbReference type="PANTHER" id="PTHR24113">
    <property type="entry name" value="RAN GTPASE-ACTIVATING PROTEIN 1"/>
    <property type="match status" value="1"/>
</dbReference>
<keyword evidence="3" id="KW-0677">Repeat</keyword>
<dbReference type="PhylomeDB" id="A0A0G4FIR7"/>
<feature type="region of interest" description="Disordered" evidence="4">
    <location>
        <begin position="15"/>
        <end position="49"/>
    </location>
</feature>
<dbReference type="VEuPathDB" id="CryptoDB:Cvel_17235"/>
<organism evidence="5">
    <name type="scientific">Chromera velia CCMP2878</name>
    <dbReference type="NCBI Taxonomy" id="1169474"/>
    <lineage>
        <taxon>Eukaryota</taxon>
        <taxon>Sar</taxon>
        <taxon>Alveolata</taxon>
        <taxon>Colpodellida</taxon>
        <taxon>Chromeraceae</taxon>
        <taxon>Chromera</taxon>
    </lineage>
</organism>
<dbReference type="GO" id="GO:0005096">
    <property type="term" value="F:GTPase activator activity"/>
    <property type="evidence" value="ECO:0007669"/>
    <property type="project" value="UniProtKB-KW"/>
</dbReference>
<dbReference type="GO" id="GO:0005829">
    <property type="term" value="C:cytosol"/>
    <property type="evidence" value="ECO:0007669"/>
    <property type="project" value="TreeGrafter"/>
</dbReference>
<feature type="region of interest" description="Disordered" evidence="4">
    <location>
        <begin position="70"/>
        <end position="91"/>
    </location>
</feature>
<sequence length="661" mass="70512">MDKWTFLSMSFLGKKAGAEDKGDARNSMPVSSQEDQEDGGSPSSASGWHCPQEDVLVRLPDKTLLSGRHGASLPLVPPAQSVSSHSETDGKPFPPLPEAAISTLVNHAKPVPQEVSSFASWRISFGLSWVIILLIKNLPCFCFRGGRLSHGKAFLLLNLLPPHCETLGLGPSVVGSSALPILVQYFQRLKDESGKKAEMDKNTKPFFRSLSFDETTLGEREAFTLFPVLPYSLRVLNLKGNRIAKGGFKALAEADRLASLEELDLSDNNIGRCGVVSFSSVLNRLCLPALERLDMMGCPVSMSGAFSLMSALENEEIGPPLESVCMRLCLESQTSGEQGGEKSDETLARSLGGGHLPFVRVLSLDLEGVDVAVGFLEALSGPGRSHLIRLHLKLIDSFDSLGVLSGLAAGIRSGQLECLHSIRFCEVLIPSVEGNLGDGGDGVSALEILEERNAFFEALKDKKLPRLTELNLGWLGTDDGSVACLGHAVWRGNLGGLREVGLSHSCFGRVGLGALFGEGEDGLKQRGFDKLESLDLSHTACMAGGGASVFAAAVRSSFFPALSSLRLGFCGLTDEGLREMGEAVEESSGLSSLKLFDISGNSEISVGGFGVFVSSLSPRSLPLLRDLGLSLQRGTKDEMEGVLQEGKGQGKLLEVTLFFCP</sequence>
<accession>A0A0G4FIR7</accession>
<dbReference type="GO" id="GO:0048471">
    <property type="term" value="C:perinuclear region of cytoplasm"/>
    <property type="evidence" value="ECO:0007669"/>
    <property type="project" value="TreeGrafter"/>
</dbReference>
<reference evidence="5" key="1">
    <citation type="submission" date="2014-11" db="EMBL/GenBank/DDBJ databases">
        <authorList>
            <person name="Otto D Thomas"/>
            <person name="Naeem Raeece"/>
        </authorList>
    </citation>
    <scope>NUCLEOTIDE SEQUENCE</scope>
</reference>
<dbReference type="SUPFAM" id="SSF52047">
    <property type="entry name" value="RNI-like"/>
    <property type="match status" value="1"/>
</dbReference>
<evidence type="ECO:0000313" key="5">
    <source>
        <dbReference type="EMBL" id="CEM13504.1"/>
    </source>
</evidence>
<dbReference type="InterPro" id="IPR027038">
    <property type="entry name" value="RanGap"/>
</dbReference>
<protein>
    <submittedName>
        <fullName evidence="5">Uncharacterized protein</fullName>
    </submittedName>
</protein>
<dbReference type="Gene3D" id="3.80.10.10">
    <property type="entry name" value="Ribonuclease Inhibitor"/>
    <property type="match status" value="2"/>
</dbReference>
<dbReference type="PROSITE" id="PS51450">
    <property type="entry name" value="LRR"/>
    <property type="match status" value="1"/>
</dbReference>
<dbReference type="AlphaFoldDB" id="A0A0G4FIR7"/>
<evidence type="ECO:0000256" key="3">
    <source>
        <dbReference type="ARBA" id="ARBA00022737"/>
    </source>
</evidence>
<keyword evidence="2" id="KW-0433">Leucine-rich repeat</keyword>
<dbReference type="SMART" id="SM00368">
    <property type="entry name" value="LRR_RI"/>
    <property type="match status" value="5"/>
</dbReference>
<dbReference type="GO" id="GO:0006913">
    <property type="term" value="P:nucleocytoplasmic transport"/>
    <property type="evidence" value="ECO:0007669"/>
    <property type="project" value="TreeGrafter"/>
</dbReference>
<name>A0A0G4FIR7_9ALVE</name>
<evidence type="ECO:0000256" key="4">
    <source>
        <dbReference type="SAM" id="MobiDB-lite"/>
    </source>
</evidence>